<keyword evidence="2" id="KW-0479">Metal-binding</keyword>
<evidence type="ECO:0000313" key="6">
    <source>
        <dbReference type="Proteomes" id="UP000181942"/>
    </source>
</evidence>
<feature type="region of interest" description="Disordered" evidence="3">
    <location>
        <begin position="36"/>
        <end position="57"/>
    </location>
</feature>
<sequence length="111" mass="12167">MVSRPLPDNRADCKAWEESGAKAAVGNTTAIADGGYPGTGIVMPHRRRKGEGLPERSQAHNTFHKQLRAHVEHGFARMKTRKILRDCHLMGDGVHHVTTGITHRRSLALAG</sequence>
<gene>
    <name evidence="5" type="ORF">SAMN02787118_1145</name>
</gene>
<dbReference type="GO" id="GO:0046872">
    <property type="term" value="F:metal ion binding"/>
    <property type="evidence" value="ECO:0007669"/>
    <property type="project" value="UniProtKB-KW"/>
</dbReference>
<keyword evidence="5" id="KW-0540">Nuclease</keyword>
<evidence type="ECO:0000256" key="1">
    <source>
        <dbReference type="ARBA" id="ARBA00001968"/>
    </source>
</evidence>
<dbReference type="GO" id="GO:0004519">
    <property type="term" value="F:endonuclease activity"/>
    <property type="evidence" value="ECO:0007669"/>
    <property type="project" value="UniProtKB-KW"/>
</dbReference>
<evidence type="ECO:0000256" key="2">
    <source>
        <dbReference type="ARBA" id="ARBA00022723"/>
    </source>
</evidence>
<keyword evidence="5" id="KW-0378">Hydrolase</keyword>
<dbReference type="Proteomes" id="UP000181942">
    <property type="component" value="Unassembled WGS sequence"/>
</dbReference>
<evidence type="ECO:0000256" key="3">
    <source>
        <dbReference type="SAM" id="MobiDB-lite"/>
    </source>
</evidence>
<comment type="cofactor">
    <cofactor evidence="1">
        <name>a divalent metal cation</name>
        <dbReference type="ChEBI" id="CHEBI:60240"/>
    </cofactor>
</comment>
<dbReference type="EMBL" id="FONR01000014">
    <property type="protein sequence ID" value="SFF95037.1"/>
    <property type="molecule type" value="Genomic_DNA"/>
</dbReference>
<dbReference type="AlphaFoldDB" id="A0A1I2MZZ6"/>
<evidence type="ECO:0000259" key="4">
    <source>
        <dbReference type="Pfam" id="PF13359"/>
    </source>
</evidence>
<protein>
    <submittedName>
        <fullName evidence="5">DDE superfamily endonuclease</fullName>
    </submittedName>
</protein>
<proteinExistence type="predicted"/>
<evidence type="ECO:0000313" key="5">
    <source>
        <dbReference type="EMBL" id="SFF95037.1"/>
    </source>
</evidence>
<dbReference type="InterPro" id="IPR027806">
    <property type="entry name" value="HARBI1_dom"/>
</dbReference>
<name>A0A1I2MZZ6_9ACTN</name>
<reference evidence="5 6" key="1">
    <citation type="submission" date="2016-10" db="EMBL/GenBank/DDBJ databases">
        <authorList>
            <person name="de Groot N.N."/>
        </authorList>
    </citation>
    <scope>NUCLEOTIDE SEQUENCE [LARGE SCALE GENOMIC DNA]</scope>
    <source>
        <strain evidence="5 6">OK461</strain>
    </source>
</reference>
<dbReference type="Pfam" id="PF13359">
    <property type="entry name" value="DDE_Tnp_4"/>
    <property type="match status" value="1"/>
</dbReference>
<accession>A0A1I2MZZ6</accession>
<keyword evidence="5" id="KW-0255">Endonuclease</keyword>
<feature type="domain" description="DDE Tnp4" evidence="4">
    <location>
        <begin position="11"/>
        <end position="84"/>
    </location>
</feature>
<organism evidence="5 6">
    <name type="scientific">Streptomyces mirabilis</name>
    <dbReference type="NCBI Taxonomy" id="68239"/>
    <lineage>
        <taxon>Bacteria</taxon>
        <taxon>Bacillati</taxon>
        <taxon>Actinomycetota</taxon>
        <taxon>Actinomycetes</taxon>
        <taxon>Kitasatosporales</taxon>
        <taxon>Streptomycetaceae</taxon>
        <taxon>Streptomyces</taxon>
    </lineage>
</organism>